<feature type="transmembrane region" description="Helical" evidence="4">
    <location>
        <begin position="245"/>
        <end position="267"/>
    </location>
</feature>
<sequence length="394" mass="42988">MLPQLKENQGISSGLLWLITLTTAFSVANLYYSQPLLGMIQKELGISAVLTNTISIVSQAGYALGLFFIVPLGDMLKRRNIILSNFGVITLSLLIIGIAPNIHTLLIASFITGLCSVTPQLFLPLVSQYSTPATKGKHVGIVVSGLLTGILSSRVISGFVGELFGWRSMYFIAACIMALCFIMLYAFFPTILPSFKGKYKDLMKSLVTIIKEEPKLRFAAVKSGLAFGSFLSLWAMLAFKMAQAPFYAGGTVVGLLGLCGVAGALAASFLGRYVDKIGLYRINFMGSCLMLLAWFGLYFLQNYYAGIILGIIVLDIGMQCIQLGNQTSIFTLRPQAVNRVNTIFMTTYFIGGATGTTLTGIAWGYLEWKGVVLTGSTLIFISFLINTFQWHYKK</sequence>
<dbReference type="PANTHER" id="PTHR42910">
    <property type="entry name" value="TRANSPORTER SCO4007-RELATED"/>
    <property type="match status" value="1"/>
</dbReference>
<gene>
    <name evidence="6" type="ORF">Bcop_2307</name>
</gene>
<keyword evidence="7" id="KW-1185">Reference proteome</keyword>
<dbReference type="InterPro" id="IPR020846">
    <property type="entry name" value="MFS_dom"/>
</dbReference>
<dbReference type="AlphaFoldDB" id="F3ZV07"/>
<proteinExistence type="predicted"/>
<evidence type="ECO:0000313" key="7">
    <source>
        <dbReference type="Proteomes" id="UP000018439"/>
    </source>
</evidence>
<feature type="transmembrane region" description="Helical" evidence="4">
    <location>
        <begin position="342"/>
        <end position="365"/>
    </location>
</feature>
<feature type="transmembrane region" description="Helical" evidence="4">
    <location>
        <begin position="81"/>
        <end position="99"/>
    </location>
</feature>
<dbReference type="eggNOG" id="COG2814">
    <property type="taxonomic scope" value="Bacteria"/>
</dbReference>
<keyword evidence="2 4" id="KW-1133">Transmembrane helix</keyword>
<feature type="transmembrane region" description="Helical" evidence="4">
    <location>
        <begin position="169"/>
        <end position="195"/>
    </location>
</feature>
<feature type="transmembrane region" description="Helical" evidence="4">
    <location>
        <begin position="44"/>
        <end position="69"/>
    </location>
</feature>
<dbReference type="Gene3D" id="1.20.1250.20">
    <property type="entry name" value="MFS general substrate transporter like domains"/>
    <property type="match status" value="1"/>
</dbReference>
<dbReference type="EMBL" id="CM001167">
    <property type="protein sequence ID" value="EGJ72465.1"/>
    <property type="molecule type" value="Genomic_DNA"/>
</dbReference>
<evidence type="ECO:0000313" key="6">
    <source>
        <dbReference type="EMBL" id="EGJ72465.1"/>
    </source>
</evidence>
<feature type="transmembrane region" description="Helical" evidence="4">
    <location>
        <begin position="279"/>
        <end position="297"/>
    </location>
</feature>
<feature type="transmembrane region" description="Helical" evidence="4">
    <location>
        <begin position="105"/>
        <end position="126"/>
    </location>
</feature>
<dbReference type="InterPro" id="IPR036259">
    <property type="entry name" value="MFS_trans_sf"/>
</dbReference>
<feature type="transmembrane region" description="Helical" evidence="4">
    <location>
        <begin position="12"/>
        <end position="32"/>
    </location>
</feature>
<dbReference type="SUPFAM" id="SSF103473">
    <property type="entry name" value="MFS general substrate transporter"/>
    <property type="match status" value="1"/>
</dbReference>
<dbReference type="PANTHER" id="PTHR42910:SF1">
    <property type="entry name" value="MAJOR FACILITATOR SUPERFAMILY (MFS) PROFILE DOMAIN-CONTAINING PROTEIN"/>
    <property type="match status" value="1"/>
</dbReference>
<evidence type="ECO:0000256" key="2">
    <source>
        <dbReference type="ARBA" id="ARBA00022989"/>
    </source>
</evidence>
<dbReference type="PROSITE" id="PS50850">
    <property type="entry name" value="MFS"/>
    <property type="match status" value="1"/>
</dbReference>
<feature type="transmembrane region" description="Helical" evidence="4">
    <location>
        <begin position="216"/>
        <end position="239"/>
    </location>
</feature>
<dbReference type="GO" id="GO:0022857">
    <property type="term" value="F:transmembrane transporter activity"/>
    <property type="evidence" value="ECO:0007669"/>
    <property type="project" value="InterPro"/>
</dbReference>
<evidence type="ECO:0000256" key="1">
    <source>
        <dbReference type="ARBA" id="ARBA00022692"/>
    </source>
</evidence>
<name>F3ZV07_9BACE</name>
<dbReference type="CDD" id="cd17324">
    <property type="entry name" value="MFS_NepI_like"/>
    <property type="match status" value="1"/>
</dbReference>
<keyword evidence="1 4" id="KW-0812">Transmembrane</keyword>
<feature type="transmembrane region" description="Helical" evidence="4">
    <location>
        <begin position="303"/>
        <end position="321"/>
    </location>
</feature>
<evidence type="ECO:0000256" key="4">
    <source>
        <dbReference type="SAM" id="Phobius"/>
    </source>
</evidence>
<accession>F3ZV07</accession>
<dbReference type="Proteomes" id="UP000018439">
    <property type="component" value="Chromosome"/>
</dbReference>
<organism evidence="6 7">
    <name type="scientific">Bacteroides coprosuis DSM 18011</name>
    <dbReference type="NCBI Taxonomy" id="679937"/>
    <lineage>
        <taxon>Bacteria</taxon>
        <taxon>Pseudomonadati</taxon>
        <taxon>Bacteroidota</taxon>
        <taxon>Bacteroidia</taxon>
        <taxon>Bacteroidales</taxon>
        <taxon>Bacteroidaceae</taxon>
        <taxon>Bacteroides</taxon>
    </lineage>
</organism>
<dbReference type="OrthoDB" id="9815356at2"/>
<dbReference type="InterPro" id="IPR011701">
    <property type="entry name" value="MFS"/>
</dbReference>
<feature type="transmembrane region" description="Helical" evidence="4">
    <location>
        <begin position="138"/>
        <end position="157"/>
    </location>
</feature>
<feature type="transmembrane region" description="Helical" evidence="4">
    <location>
        <begin position="371"/>
        <end position="392"/>
    </location>
</feature>
<evidence type="ECO:0000256" key="3">
    <source>
        <dbReference type="ARBA" id="ARBA00023136"/>
    </source>
</evidence>
<reference evidence="6 7" key="1">
    <citation type="journal article" date="2011" name="Stand. Genomic Sci.">
        <title>Non-contiguous finished genome sequence of Bacteroides coprosuis type strain (PC139).</title>
        <authorList>
            <person name="Land M."/>
            <person name="Held B."/>
            <person name="Gronow S."/>
            <person name="Abt B."/>
            <person name="Lucas S."/>
            <person name="Del Rio T.G."/>
            <person name="Nolan M."/>
            <person name="Tice H."/>
            <person name="Cheng J.F."/>
            <person name="Pitluck S."/>
            <person name="Liolios K."/>
            <person name="Pagani I."/>
            <person name="Ivanova N."/>
            <person name="Mavromatis K."/>
            <person name="Mikhailova N."/>
            <person name="Pati A."/>
            <person name="Tapia R."/>
            <person name="Han C."/>
            <person name="Goodwin L."/>
            <person name="Chen A."/>
            <person name="Palaniappan K."/>
            <person name="Hauser L."/>
            <person name="Brambilla E.M."/>
            <person name="Rohde M."/>
            <person name="Goker M."/>
            <person name="Detter J.C."/>
            <person name="Woyke T."/>
            <person name="Bristow J."/>
            <person name="Eisen J.A."/>
            <person name="Markowitz V."/>
            <person name="Hugenholtz P."/>
            <person name="Kyrpides N.C."/>
            <person name="Klenk H.P."/>
            <person name="Lapidus A."/>
        </authorList>
    </citation>
    <scope>NUCLEOTIDE SEQUENCE</scope>
    <source>
        <strain evidence="6 7">DSM 18011</strain>
    </source>
</reference>
<keyword evidence="3 4" id="KW-0472">Membrane</keyword>
<dbReference type="Pfam" id="PF07690">
    <property type="entry name" value="MFS_1"/>
    <property type="match status" value="1"/>
</dbReference>
<dbReference type="STRING" id="679937.Bcop_2307"/>
<protein>
    <submittedName>
        <fullName evidence="6">Major facilitator superfamily MFS_1</fullName>
    </submittedName>
</protein>
<feature type="domain" description="Major facilitator superfamily (MFS) profile" evidence="5">
    <location>
        <begin position="12"/>
        <end position="394"/>
    </location>
</feature>
<dbReference type="HOGENOM" id="CLU_001265_23_0_10"/>
<evidence type="ECO:0000259" key="5">
    <source>
        <dbReference type="PROSITE" id="PS50850"/>
    </source>
</evidence>